<gene>
    <name evidence="1" type="ORF">C0V82_18970</name>
</gene>
<dbReference type="Pfam" id="PF02515">
    <property type="entry name" value="CoA_transf_3"/>
    <property type="match status" value="1"/>
</dbReference>
<dbReference type="InterPro" id="IPR003673">
    <property type="entry name" value="CoA-Trfase_fam_III"/>
</dbReference>
<dbReference type="AlphaFoldDB" id="A0A2K9NH85"/>
<evidence type="ECO:0000313" key="1">
    <source>
        <dbReference type="EMBL" id="AUN32448.1"/>
    </source>
</evidence>
<sequence>MMLNHLIIIDATGELGTLAGHMLAQLGASVTRLVPAEGEKADPVWNRAKSCVALEDADLPSLLSGADILLRNGPLPGVEPADYPGLIDVLLTPFACTDRPATDLTLMARSGLLHIGGDPDREPLRLPGQQAYALGAIQAVIGALTALHARKDKGQRVTVSAYQSAVLANYREPVMWDWAGKVGGRQGNLLVRGKSGVNQVWKVADGWVTWALVDNPGMMRAMVALMTADNMAGPLAGVDWENILVADLPQETLKEWEKVVGAFFSTKTRAFLAYQSNRHGMGLSAIDEPDDVLNSAHHAARGAFTDFADPVSGRTIRVPGPLFRTSREVAR</sequence>
<dbReference type="PANTHER" id="PTHR48228">
    <property type="entry name" value="SUCCINYL-COA--D-CITRAMALATE COA-TRANSFERASE"/>
    <property type="match status" value="1"/>
</dbReference>
<dbReference type="OrthoDB" id="7554803at2"/>
<dbReference type="PANTHER" id="PTHR48228:SF5">
    <property type="entry name" value="ALPHA-METHYLACYL-COA RACEMASE"/>
    <property type="match status" value="1"/>
</dbReference>
<dbReference type="InterPro" id="IPR050509">
    <property type="entry name" value="CoA-transferase_III"/>
</dbReference>
<proteinExistence type="predicted"/>
<dbReference type="KEGG" id="ncb:C0V82_18970"/>
<dbReference type="Proteomes" id="UP000234752">
    <property type="component" value="Chromosome eg_2"/>
</dbReference>
<accession>A0A2K9NH85</accession>
<dbReference type="RefSeq" id="WP_102113986.1">
    <property type="nucleotide sequence ID" value="NZ_BMGN01000007.1"/>
</dbReference>
<reference evidence="1 2" key="1">
    <citation type="submission" date="2017-12" db="EMBL/GenBank/DDBJ databases">
        <title>Genomes of bacteria within cyanobacterial aggregates.</title>
        <authorList>
            <person name="Cai H."/>
        </authorList>
    </citation>
    <scope>NUCLEOTIDE SEQUENCE [LARGE SCALE GENOMIC DNA]</scope>
    <source>
        <strain evidence="1 2">TH16</strain>
    </source>
</reference>
<dbReference type="SUPFAM" id="SSF89796">
    <property type="entry name" value="CoA-transferase family III (CaiB/BaiF)"/>
    <property type="match status" value="1"/>
</dbReference>
<evidence type="ECO:0000313" key="2">
    <source>
        <dbReference type="Proteomes" id="UP000234752"/>
    </source>
</evidence>
<protein>
    <submittedName>
        <fullName evidence="1">Carnitine dehydratase</fullName>
    </submittedName>
</protein>
<dbReference type="GO" id="GO:0003824">
    <property type="term" value="F:catalytic activity"/>
    <property type="evidence" value="ECO:0007669"/>
    <property type="project" value="InterPro"/>
</dbReference>
<dbReference type="Gene3D" id="3.30.1540.10">
    <property type="entry name" value="formyl-coa transferase, domain 3"/>
    <property type="match status" value="1"/>
</dbReference>
<dbReference type="EMBL" id="CP025612">
    <property type="protein sequence ID" value="AUN32448.1"/>
    <property type="molecule type" value="Genomic_DNA"/>
</dbReference>
<dbReference type="InterPro" id="IPR044855">
    <property type="entry name" value="CoA-Trfase_III_dom3_sf"/>
</dbReference>
<organism evidence="1 2">
    <name type="scientific">Niveispirillum cyanobacteriorum</name>
    <dbReference type="NCBI Taxonomy" id="1612173"/>
    <lineage>
        <taxon>Bacteria</taxon>
        <taxon>Pseudomonadati</taxon>
        <taxon>Pseudomonadota</taxon>
        <taxon>Alphaproteobacteria</taxon>
        <taxon>Rhodospirillales</taxon>
        <taxon>Azospirillaceae</taxon>
        <taxon>Niveispirillum</taxon>
    </lineage>
</organism>
<keyword evidence="2" id="KW-1185">Reference proteome</keyword>
<dbReference type="InterPro" id="IPR023606">
    <property type="entry name" value="CoA-Trfase_III_dom_1_sf"/>
</dbReference>
<name>A0A2K9NH85_9PROT</name>
<dbReference type="Gene3D" id="3.40.50.10540">
    <property type="entry name" value="Crotonobetainyl-coa:carnitine coa-transferase, domain 1"/>
    <property type="match status" value="1"/>
</dbReference>